<comment type="subcellular location">
    <subcellularLocation>
        <location evidence="1">Cell membrane</location>
        <topology evidence="1">Multi-pass membrane protein</topology>
    </subcellularLocation>
</comment>
<protein>
    <recommendedName>
        <fullName evidence="8">Cardiolipin synthase N-terminal domain-containing protein</fullName>
    </recommendedName>
</protein>
<dbReference type="GO" id="GO:0005886">
    <property type="term" value="C:plasma membrane"/>
    <property type="evidence" value="ECO:0007669"/>
    <property type="project" value="UniProtKB-SubCell"/>
</dbReference>
<evidence type="ECO:0000256" key="3">
    <source>
        <dbReference type="ARBA" id="ARBA00022692"/>
    </source>
</evidence>
<name>A0A6I4W1G0_9ACTN</name>
<accession>A0A6I4W1G0</accession>
<reference evidence="9 10" key="1">
    <citation type="submission" date="2019-12" db="EMBL/GenBank/DDBJ databases">
        <title>Nocardia macrotermitis sp. nov. and Nocardia aurantia sp. nov., isolated from the gut of the fungus growing-termite Macrotermes natalensis.</title>
        <authorList>
            <person name="Christine B."/>
            <person name="Rene B."/>
        </authorList>
    </citation>
    <scope>NUCLEOTIDE SEQUENCE [LARGE SCALE GENOMIC DNA]</scope>
    <source>
        <strain evidence="9 10">DSM 102126</strain>
    </source>
</reference>
<keyword evidence="2" id="KW-1003">Cell membrane</keyword>
<sequence length="96" mass="10754">MAYALVALVIVGAWLFCLFDVITTEEGEVRRLPKFAWFVVTLFGFLPGALLWLAFGRPRVRARVLTPSLGGGYGPKGPDDDPEFLRDLDRRLRGDD</sequence>
<evidence type="ECO:0000256" key="4">
    <source>
        <dbReference type="ARBA" id="ARBA00022989"/>
    </source>
</evidence>
<feature type="compositionally biased region" description="Basic and acidic residues" evidence="6">
    <location>
        <begin position="77"/>
        <end position="96"/>
    </location>
</feature>
<dbReference type="Pfam" id="PF13396">
    <property type="entry name" value="PLDc_N"/>
    <property type="match status" value="1"/>
</dbReference>
<keyword evidence="5 7" id="KW-0472">Membrane</keyword>
<evidence type="ECO:0000256" key="5">
    <source>
        <dbReference type="ARBA" id="ARBA00023136"/>
    </source>
</evidence>
<evidence type="ECO:0000313" key="9">
    <source>
        <dbReference type="EMBL" id="MXQ62500.1"/>
    </source>
</evidence>
<feature type="transmembrane region" description="Helical" evidence="7">
    <location>
        <begin position="35"/>
        <end position="55"/>
    </location>
</feature>
<evidence type="ECO:0000256" key="1">
    <source>
        <dbReference type="ARBA" id="ARBA00004651"/>
    </source>
</evidence>
<keyword evidence="4 7" id="KW-1133">Transmembrane helix</keyword>
<keyword evidence="10" id="KW-1185">Reference proteome</keyword>
<feature type="domain" description="Cardiolipin synthase N-terminal" evidence="8">
    <location>
        <begin position="13"/>
        <end position="57"/>
    </location>
</feature>
<evidence type="ECO:0000256" key="6">
    <source>
        <dbReference type="SAM" id="MobiDB-lite"/>
    </source>
</evidence>
<keyword evidence="3 7" id="KW-0812">Transmembrane</keyword>
<organism evidence="9 10">
    <name type="scientific">Actinomadura rayongensis</name>
    <dbReference type="NCBI Taxonomy" id="1429076"/>
    <lineage>
        <taxon>Bacteria</taxon>
        <taxon>Bacillati</taxon>
        <taxon>Actinomycetota</taxon>
        <taxon>Actinomycetes</taxon>
        <taxon>Streptosporangiales</taxon>
        <taxon>Thermomonosporaceae</taxon>
        <taxon>Actinomadura</taxon>
    </lineage>
</organism>
<dbReference type="Proteomes" id="UP000431901">
    <property type="component" value="Unassembled WGS sequence"/>
</dbReference>
<evidence type="ECO:0000256" key="2">
    <source>
        <dbReference type="ARBA" id="ARBA00022475"/>
    </source>
</evidence>
<dbReference type="RefSeq" id="WP_161100801.1">
    <property type="nucleotide sequence ID" value="NZ_JBHLYI010000009.1"/>
</dbReference>
<evidence type="ECO:0000256" key="7">
    <source>
        <dbReference type="SAM" id="Phobius"/>
    </source>
</evidence>
<gene>
    <name evidence="9" type="ORF">GQ466_00445</name>
</gene>
<dbReference type="EMBL" id="WUTW01000001">
    <property type="protein sequence ID" value="MXQ62500.1"/>
    <property type="molecule type" value="Genomic_DNA"/>
</dbReference>
<evidence type="ECO:0000259" key="8">
    <source>
        <dbReference type="Pfam" id="PF13396"/>
    </source>
</evidence>
<feature type="region of interest" description="Disordered" evidence="6">
    <location>
        <begin position="68"/>
        <end position="96"/>
    </location>
</feature>
<evidence type="ECO:0000313" key="10">
    <source>
        <dbReference type="Proteomes" id="UP000431901"/>
    </source>
</evidence>
<dbReference type="AlphaFoldDB" id="A0A6I4W1G0"/>
<dbReference type="InterPro" id="IPR027379">
    <property type="entry name" value="CLS_N"/>
</dbReference>
<dbReference type="OrthoDB" id="3298527at2"/>
<comment type="caution">
    <text evidence="9">The sequence shown here is derived from an EMBL/GenBank/DDBJ whole genome shotgun (WGS) entry which is preliminary data.</text>
</comment>
<proteinExistence type="predicted"/>